<dbReference type="AlphaFoldDB" id="A0AAD3SLR0"/>
<dbReference type="Proteomes" id="UP001279734">
    <property type="component" value="Unassembled WGS sequence"/>
</dbReference>
<evidence type="ECO:0000313" key="3">
    <source>
        <dbReference type="Proteomes" id="UP001279734"/>
    </source>
</evidence>
<dbReference type="EMBL" id="BSYO01000012">
    <property type="protein sequence ID" value="GMH12827.1"/>
    <property type="molecule type" value="Genomic_DNA"/>
</dbReference>
<feature type="transmembrane region" description="Helical" evidence="1">
    <location>
        <begin position="114"/>
        <end position="137"/>
    </location>
</feature>
<keyword evidence="3" id="KW-1185">Reference proteome</keyword>
<keyword evidence="1" id="KW-0472">Membrane</keyword>
<organism evidence="2 3">
    <name type="scientific">Nepenthes gracilis</name>
    <name type="common">Slender pitcher plant</name>
    <dbReference type="NCBI Taxonomy" id="150966"/>
    <lineage>
        <taxon>Eukaryota</taxon>
        <taxon>Viridiplantae</taxon>
        <taxon>Streptophyta</taxon>
        <taxon>Embryophyta</taxon>
        <taxon>Tracheophyta</taxon>
        <taxon>Spermatophyta</taxon>
        <taxon>Magnoliopsida</taxon>
        <taxon>eudicotyledons</taxon>
        <taxon>Gunneridae</taxon>
        <taxon>Pentapetalae</taxon>
        <taxon>Caryophyllales</taxon>
        <taxon>Nepenthaceae</taxon>
        <taxon>Nepenthes</taxon>
    </lineage>
</organism>
<comment type="caution">
    <text evidence="2">The sequence shown here is derived from an EMBL/GenBank/DDBJ whole genome shotgun (WGS) entry which is preliminary data.</text>
</comment>
<feature type="transmembrane region" description="Helical" evidence="1">
    <location>
        <begin position="82"/>
        <end position="102"/>
    </location>
</feature>
<accession>A0AAD3SLR0</accession>
<gene>
    <name evidence="2" type="ORF">Nepgr_014668</name>
</gene>
<keyword evidence="1" id="KW-1133">Transmembrane helix</keyword>
<evidence type="ECO:0000313" key="2">
    <source>
        <dbReference type="EMBL" id="GMH12827.1"/>
    </source>
</evidence>
<name>A0AAD3SLR0_NEPGR</name>
<reference evidence="2" key="1">
    <citation type="submission" date="2023-05" db="EMBL/GenBank/DDBJ databases">
        <title>Nepenthes gracilis genome sequencing.</title>
        <authorList>
            <person name="Fukushima K."/>
        </authorList>
    </citation>
    <scope>NUCLEOTIDE SEQUENCE</scope>
    <source>
        <strain evidence="2">SING2019-196</strain>
    </source>
</reference>
<protein>
    <submittedName>
        <fullName evidence="2">Uncharacterized protein</fullName>
    </submittedName>
</protein>
<proteinExistence type="predicted"/>
<evidence type="ECO:0000256" key="1">
    <source>
        <dbReference type="SAM" id="Phobius"/>
    </source>
</evidence>
<sequence length="145" mass="16397">MSSETAAYGDSVVGCVDAQCYAVSLKGSAARLHFNSCRQFCNCLVVRVGFLCSADACLGMIRLQKGAGLECYLCMKWMVPFLLMEPYAGVSWTAAVWLAWWWKGRFTGPMQLLLFFFCFFGQVRELVFDVISSLLAFRMPFLWFS</sequence>
<keyword evidence="1" id="KW-0812">Transmembrane</keyword>